<dbReference type="Proteomes" id="UP000253664">
    <property type="component" value="Unassembled WGS sequence"/>
</dbReference>
<evidence type="ECO:0000256" key="2">
    <source>
        <dbReference type="ARBA" id="ARBA00022694"/>
    </source>
</evidence>
<dbReference type="InterPro" id="IPR024337">
    <property type="entry name" value="tRNA_splic_suSen54"/>
</dbReference>
<protein>
    <recommendedName>
        <fullName evidence="4">tRNA-splicing endonuclease subunit Sen54 N-terminal domain-containing protein</fullName>
    </recommendedName>
</protein>
<dbReference type="AlphaFoldDB" id="A0A367LAE4"/>
<dbReference type="PANTHER" id="PTHR21027">
    <property type="entry name" value="TRNA-SPLICING ENDONUCLEASE SUBUNIT SEN54"/>
    <property type="match status" value="1"/>
</dbReference>
<feature type="region of interest" description="Disordered" evidence="3">
    <location>
        <begin position="45"/>
        <end position="67"/>
    </location>
</feature>
<dbReference type="GO" id="GO:0000214">
    <property type="term" value="C:tRNA-intron endonuclease complex"/>
    <property type="evidence" value="ECO:0007669"/>
    <property type="project" value="TreeGrafter"/>
</dbReference>
<dbReference type="Pfam" id="PF12928">
    <property type="entry name" value="tRNA_int_end_N2"/>
    <property type="match status" value="1"/>
</dbReference>
<dbReference type="PANTHER" id="PTHR21027:SF1">
    <property type="entry name" value="TRNA-SPLICING ENDONUCLEASE SUBUNIT SEN54"/>
    <property type="match status" value="1"/>
</dbReference>
<feature type="region of interest" description="Disordered" evidence="3">
    <location>
        <begin position="311"/>
        <end position="331"/>
    </location>
</feature>
<keyword evidence="6" id="KW-1185">Reference proteome</keyword>
<feature type="region of interest" description="Disordered" evidence="3">
    <location>
        <begin position="438"/>
        <end position="476"/>
    </location>
</feature>
<dbReference type="EMBL" id="LKCN02000010">
    <property type="protein sequence ID" value="RCI11391.1"/>
    <property type="molecule type" value="Genomic_DNA"/>
</dbReference>
<comment type="caution">
    <text evidence="5">The sequence shown here is derived from an EMBL/GenBank/DDBJ whole genome shotgun (WGS) entry which is preliminary data.</text>
</comment>
<dbReference type="InterPro" id="IPR024336">
    <property type="entry name" value="tRNA_splic_suSen54_N"/>
</dbReference>
<evidence type="ECO:0000313" key="5">
    <source>
        <dbReference type="EMBL" id="RCI11391.1"/>
    </source>
</evidence>
<accession>A0A367LAE4</accession>
<reference evidence="5 6" key="1">
    <citation type="journal article" date="2015" name="BMC Genomics">
        <title>Insights from the genome of Ophiocordyceps polyrhachis-furcata to pathogenicity and host specificity in insect fungi.</title>
        <authorList>
            <person name="Wichadakul D."/>
            <person name="Kobmoo N."/>
            <person name="Ingsriswang S."/>
            <person name="Tangphatsornruang S."/>
            <person name="Chantasingh D."/>
            <person name="Luangsa-ard J.J."/>
            <person name="Eurwilaichitr L."/>
        </authorList>
    </citation>
    <scope>NUCLEOTIDE SEQUENCE [LARGE SCALE GENOMIC DNA]</scope>
    <source>
        <strain evidence="5 6">BCC 54312</strain>
    </source>
</reference>
<feature type="compositionally biased region" description="Basic residues" evidence="3">
    <location>
        <begin position="446"/>
        <end position="461"/>
    </location>
</feature>
<comment type="similarity">
    <text evidence="1">Belongs to the SEN54 family.</text>
</comment>
<dbReference type="GO" id="GO:0000379">
    <property type="term" value="P:tRNA-type intron splice site recognition and cleavage"/>
    <property type="evidence" value="ECO:0007669"/>
    <property type="project" value="TreeGrafter"/>
</dbReference>
<dbReference type="OrthoDB" id="408683at2759"/>
<sequence>MAFDDDEATPASNIAVMEDDDAAAEDGLPDYQLFASMLNKKNVSSKSIRKGEKDFESHGTRSQEDTLEASRQALENVLAYTRTHRPDSWVRGWYFPDWWSDKSSDDGRDPFLRHRVVVVEHERGGWMKDIGRTATGTNRDEPGIGRLWLLPEEALYLVERGTLDLWWPDLPLSELLPNDKQAAVEARERFVIDNFDVGLPLTLEAAYALLVGYDDEPGRTSLPKFQVYSHLKRAGFRILRAPSAQALPATTTDVCARPTPPSLWQWLVSLFGRNADARPKLRTVGPLVTPGLYRTYTDIYRQLELVPRHRPNAAMQEQQQQQQQHGTPPQEPFRVHFHVWKSGGLPFSKKKPPPPDFRIAVTDTAGSGLPTLSQLDALFGSVPPDRPGENMQGPGRLYQRIRHGYRNVIVAVVDWGLVNFMRFGEAAFGEEKLFERFDGRGQNSRGGRRGGRGGGRGRGRGRGGGGGKAGRGGERGGWKCYQWH</sequence>
<proteinExistence type="inferred from homology"/>
<evidence type="ECO:0000256" key="3">
    <source>
        <dbReference type="SAM" id="MobiDB-lite"/>
    </source>
</evidence>
<evidence type="ECO:0000256" key="1">
    <source>
        <dbReference type="ARBA" id="ARBA00005736"/>
    </source>
</evidence>
<feature type="compositionally biased region" description="Basic and acidic residues" evidence="3">
    <location>
        <begin position="49"/>
        <end position="64"/>
    </location>
</feature>
<evidence type="ECO:0000259" key="4">
    <source>
        <dbReference type="Pfam" id="PF12928"/>
    </source>
</evidence>
<name>A0A367LAE4_9HYPO</name>
<dbReference type="STRING" id="1330021.A0A367LAE4"/>
<organism evidence="5 6">
    <name type="scientific">Ophiocordyceps polyrhachis-furcata BCC 54312</name>
    <dbReference type="NCBI Taxonomy" id="1330021"/>
    <lineage>
        <taxon>Eukaryota</taxon>
        <taxon>Fungi</taxon>
        <taxon>Dikarya</taxon>
        <taxon>Ascomycota</taxon>
        <taxon>Pezizomycotina</taxon>
        <taxon>Sordariomycetes</taxon>
        <taxon>Hypocreomycetidae</taxon>
        <taxon>Hypocreales</taxon>
        <taxon>Ophiocordycipitaceae</taxon>
        <taxon>Ophiocordyceps</taxon>
    </lineage>
</organism>
<evidence type="ECO:0000313" key="6">
    <source>
        <dbReference type="Proteomes" id="UP000253664"/>
    </source>
</evidence>
<keyword evidence="2" id="KW-0819">tRNA processing</keyword>
<feature type="domain" description="tRNA-splicing endonuclease subunit Sen54 N-terminal" evidence="4">
    <location>
        <begin position="76"/>
        <end position="167"/>
    </location>
</feature>
<feature type="region of interest" description="Disordered" evidence="3">
    <location>
        <begin position="1"/>
        <end position="20"/>
    </location>
</feature>
<gene>
    <name evidence="5" type="ORF">L249_7129</name>
</gene>